<sequence length="45" mass="5057">MTDKPDSYAGFNEYNPLLDTNSLKYDTELQQAVLKTSHGRRAAPV</sequence>
<proteinExistence type="predicted"/>
<comment type="caution">
    <text evidence="1">The sequence shown here is derived from an EMBL/GenBank/DDBJ whole genome shotgun (WGS) entry which is preliminary data.</text>
</comment>
<evidence type="ECO:0000313" key="1">
    <source>
        <dbReference type="EMBL" id="CAF4441220.1"/>
    </source>
</evidence>
<dbReference type="EMBL" id="CAJOBB010030078">
    <property type="protein sequence ID" value="CAF4441220.1"/>
    <property type="molecule type" value="Genomic_DNA"/>
</dbReference>
<dbReference type="Proteomes" id="UP000663868">
    <property type="component" value="Unassembled WGS sequence"/>
</dbReference>
<evidence type="ECO:0000313" key="2">
    <source>
        <dbReference type="Proteomes" id="UP000663868"/>
    </source>
</evidence>
<gene>
    <name evidence="1" type="ORF">KXQ929_LOCUS53401</name>
</gene>
<name>A0A820RLN7_9BILA</name>
<dbReference type="AlphaFoldDB" id="A0A820RLN7"/>
<organism evidence="1 2">
    <name type="scientific">Adineta steineri</name>
    <dbReference type="NCBI Taxonomy" id="433720"/>
    <lineage>
        <taxon>Eukaryota</taxon>
        <taxon>Metazoa</taxon>
        <taxon>Spiralia</taxon>
        <taxon>Gnathifera</taxon>
        <taxon>Rotifera</taxon>
        <taxon>Eurotatoria</taxon>
        <taxon>Bdelloidea</taxon>
        <taxon>Adinetida</taxon>
        <taxon>Adinetidae</taxon>
        <taxon>Adineta</taxon>
    </lineage>
</organism>
<reference evidence="1" key="1">
    <citation type="submission" date="2021-02" db="EMBL/GenBank/DDBJ databases">
        <authorList>
            <person name="Nowell W R."/>
        </authorList>
    </citation>
    <scope>NUCLEOTIDE SEQUENCE</scope>
</reference>
<accession>A0A820RLN7</accession>
<feature type="non-terminal residue" evidence="1">
    <location>
        <position position="1"/>
    </location>
</feature>
<feature type="non-terminal residue" evidence="1">
    <location>
        <position position="45"/>
    </location>
</feature>
<protein>
    <submittedName>
        <fullName evidence="1">Uncharacterized protein</fullName>
    </submittedName>
</protein>